<sequence length="68" mass="7877">MASNSEKEVMKKSRFTEVQMVTMLREADKTSIAEVAGKYGITDQTRCDWWQRVRPVATPRRSRSPNTE</sequence>
<comment type="caution">
    <text evidence="1">The sequence shown here is derived from an EMBL/GenBank/DDBJ whole genome shotgun (WGS) entry which is preliminary data.</text>
</comment>
<dbReference type="AlphaFoldDB" id="A0A3N6N8C5"/>
<dbReference type="EMBL" id="RQIS01000006">
    <property type="protein sequence ID" value="RQH07131.1"/>
    <property type="molecule type" value="Genomic_DNA"/>
</dbReference>
<protein>
    <recommendedName>
        <fullName evidence="3">Transposase</fullName>
    </recommendedName>
</protein>
<keyword evidence="2" id="KW-1185">Reference proteome</keyword>
<dbReference type="Proteomes" id="UP000272778">
    <property type="component" value="Unassembled WGS sequence"/>
</dbReference>
<proteinExistence type="predicted"/>
<reference evidence="1 2" key="1">
    <citation type="submission" date="2018-11" db="EMBL/GenBank/DDBJ databases">
        <title>Paraburkholderia sp. DHOA04, isolated from soil.</title>
        <authorList>
            <person name="Gao Z.-H."/>
            <person name="Qiu L.-H."/>
            <person name="Fu J.-C."/>
        </authorList>
    </citation>
    <scope>NUCLEOTIDE SEQUENCE [LARGE SCALE GENOMIC DNA]</scope>
    <source>
        <strain evidence="1 2">DHOA04</strain>
    </source>
</reference>
<organism evidence="1 2">
    <name type="scientific">Paraburkholderia dinghuensis</name>
    <dbReference type="NCBI Taxonomy" id="2305225"/>
    <lineage>
        <taxon>Bacteria</taxon>
        <taxon>Pseudomonadati</taxon>
        <taxon>Pseudomonadota</taxon>
        <taxon>Betaproteobacteria</taxon>
        <taxon>Burkholderiales</taxon>
        <taxon>Burkholderiaceae</taxon>
        <taxon>Paraburkholderia</taxon>
    </lineage>
</organism>
<evidence type="ECO:0008006" key="3">
    <source>
        <dbReference type="Google" id="ProtNLM"/>
    </source>
</evidence>
<gene>
    <name evidence="1" type="ORF">D1Y85_10775</name>
</gene>
<evidence type="ECO:0000313" key="2">
    <source>
        <dbReference type="Proteomes" id="UP000272778"/>
    </source>
</evidence>
<name>A0A3N6N8C5_9BURK</name>
<accession>A0A3N6N8C5</accession>
<evidence type="ECO:0000313" key="1">
    <source>
        <dbReference type="EMBL" id="RQH07131.1"/>
    </source>
</evidence>
<dbReference type="OrthoDB" id="9816028at2"/>